<evidence type="ECO:0000256" key="9">
    <source>
        <dbReference type="RuleBase" id="RU003346"/>
    </source>
</evidence>
<dbReference type="RefSeq" id="WP_281243952.1">
    <property type="nucleotide sequence ID" value="NZ_FOLY01000004.1"/>
</dbReference>
<feature type="transmembrane region" description="Helical" evidence="10">
    <location>
        <begin position="60"/>
        <end position="80"/>
    </location>
</feature>
<feature type="transmembrane region" description="Helical" evidence="10">
    <location>
        <begin position="146"/>
        <end position="164"/>
    </location>
</feature>
<dbReference type="GO" id="GO:0022857">
    <property type="term" value="F:transmembrane transporter activity"/>
    <property type="evidence" value="ECO:0007669"/>
    <property type="project" value="InterPro"/>
</dbReference>
<feature type="transmembrane region" description="Helical" evidence="10">
    <location>
        <begin position="258"/>
        <end position="279"/>
    </location>
</feature>
<keyword evidence="3 9" id="KW-0813">Transport</keyword>
<comment type="subcellular location">
    <subcellularLocation>
        <location evidence="1">Cell membrane</location>
        <topology evidence="1">Multi-pass membrane protein</topology>
    </subcellularLocation>
</comment>
<feature type="domain" description="Major facilitator superfamily (MFS) profile" evidence="11">
    <location>
        <begin position="22"/>
        <end position="445"/>
    </location>
</feature>
<dbReference type="FunFam" id="1.20.1250.20:FF:000218">
    <property type="entry name" value="facilitated trehalose transporter Tret1"/>
    <property type="match status" value="1"/>
</dbReference>
<dbReference type="STRING" id="402385.SAMN05421848_2163"/>
<dbReference type="CDD" id="cd17315">
    <property type="entry name" value="MFS_GLUT_like"/>
    <property type="match status" value="1"/>
</dbReference>
<dbReference type="NCBIfam" id="TIGR00879">
    <property type="entry name" value="SP"/>
    <property type="match status" value="1"/>
</dbReference>
<feature type="transmembrane region" description="Helical" evidence="10">
    <location>
        <begin position="423"/>
        <end position="441"/>
    </location>
</feature>
<evidence type="ECO:0000256" key="1">
    <source>
        <dbReference type="ARBA" id="ARBA00004651"/>
    </source>
</evidence>
<dbReference type="InterPro" id="IPR003663">
    <property type="entry name" value="Sugar/inositol_transpt"/>
</dbReference>
<keyword evidence="5" id="KW-0762">Sugar transport</keyword>
<dbReference type="PANTHER" id="PTHR48020">
    <property type="entry name" value="PROTON MYO-INOSITOL COTRANSPORTER"/>
    <property type="match status" value="1"/>
</dbReference>
<reference evidence="13" key="1">
    <citation type="submission" date="2016-10" db="EMBL/GenBank/DDBJ databases">
        <authorList>
            <person name="Varghese N."/>
            <person name="Submissions S."/>
        </authorList>
    </citation>
    <scope>NUCLEOTIDE SEQUENCE [LARGE SCALE GENOMIC DNA]</scope>
    <source>
        <strain evidence="13">DSM 23439</strain>
    </source>
</reference>
<dbReference type="PRINTS" id="PR00171">
    <property type="entry name" value="SUGRTRNSPORT"/>
</dbReference>
<comment type="similarity">
    <text evidence="2 9">Belongs to the major facilitator superfamily. Sugar transporter (TC 2.A.1.1) family.</text>
</comment>
<feature type="transmembrane region" description="Helical" evidence="10">
    <location>
        <begin position="20"/>
        <end position="40"/>
    </location>
</feature>
<evidence type="ECO:0000256" key="3">
    <source>
        <dbReference type="ARBA" id="ARBA00022448"/>
    </source>
</evidence>
<keyword evidence="8 10" id="KW-0472">Membrane</keyword>
<evidence type="ECO:0000313" key="12">
    <source>
        <dbReference type="EMBL" id="SFC63777.1"/>
    </source>
</evidence>
<dbReference type="InterPro" id="IPR036259">
    <property type="entry name" value="MFS_trans_sf"/>
</dbReference>
<accession>A0A1I1KSJ4</accession>
<feature type="transmembrane region" description="Helical" evidence="10">
    <location>
        <begin position="323"/>
        <end position="343"/>
    </location>
</feature>
<evidence type="ECO:0000256" key="8">
    <source>
        <dbReference type="ARBA" id="ARBA00023136"/>
    </source>
</evidence>
<dbReference type="EMBL" id="FOLY01000004">
    <property type="protein sequence ID" value="SFC63777.1"/>
    <property type="molecule type" value="Genomic_DNA"/>
</dbReference>
<feature type="transmembrane region" description="Helical" evidence="10">
    <location>
        <begin position="295"/>
        <end position="316"/>
    </location>
</feature>
<evidence type="ECO:0000256" key="2">
    <source>
        <dbReference type="ARBA" id="ARBA00010992"/>
    </source>
</evidence>
<dbReference type="PANTHER" id="PTHR48020:SF12">
    <property type="entry name" value="PROTON MYO-INOSITOL COTRANSPORTER"/>
    <property type="match status" value="1"/>
</dbReference>
<proteinExistence type="inferred from homology"/>
<dbReference type="SUPFAM" id="SSF103473">
    <property type="entry name" value="MFS general substrate transporter"/>
    <property type="match status" value="1"/>
</dbReference>
<feature type="transmembrane region" description="Helical" evidence="10">
    <location>
        <begin position="390"/>
        <end position="417"/>
    </location>
</feature>
<dbReference type="InterPro" id="IPR050814">
    <property type="entry name" value="Myo-inositol_Transporter"/>
</dbReference>
<dbReference type="InterPro" id="IPR005829">
    <property type="entry name" value="Sugar_transporter_CS"/>
</dbReference>
<dbReference type="AlphaFoldDB" id="A0A1I1KSJ4"/>
<evidence type="ECO:0000256" key="6">
    <source>
        <dbReference type="ARBA" id="ARBA00022692"/>
    </source>
</evidence>
<dbReference type="PROSITE" id="PS50850">
    <property type="entry name" value="MFS"/>
    <property type="match status" value="1"/>
</dbReference>
<evidence type="ECO:0000256" key="7">
    <source>
        <dbReference type="ARBA" id="ARBA00022989"/>
    </source>
</evidence>
<evidence type="ECO:0000256" key="10">
    <source>
        <dbReference type="SAM" id="Phobius"/>
    </source>
</evidence>
<keyword evidence="13" id="KW-1185">Reference proteome</keyword>
<dbReference type="Proteomes" id="UP000199046">
    <property type="component" value="Unassembled WGS sequence"/>
</dbReference>
<feature type="transmembrane region" description="Helical" evidence="10">
    <location>
        <begin position="355"/>
        <end position="378"/>
    </location>
</feature>
<name>A0A1I1KSJ4_9GAMM</name>
<dbReference type="InterPro" id="IPR005828">
    <property type="entry name" value="MFS_sugar_transport-like"/>
</dbReference>
<protein>
    <submittedName>
        <fullName evidence="12">MFS transporter, SP family, galactose:H+ symporter</fullName>
    </submittedName>
</protein>
<feature type="transmembrane region" description="Helical" evidence="10">
    <location>
        <begin position="176"/>
        <end position="195"/>
    </location>
</feature>
<dbReference type="Pfam" id="PF00083">
    <property type="entry name" value="Sugar_tr"/>
    <property type="match status" value="1"/>
</dbReference>
<dbReference type="InterPro" id="IPR020846">
    <property type="entry name" value="MFS_dom"/>
</dbReference>
<keyword evidence="7 10" id="KW-1133">Transmembrane helix</keyword>
<evidence type="ECO:0000259" key="11">
    <source>
        <dbReference type="PROSITE" id="PS50850"/>
    </source>
</evidence>
<dbReference type="PROSITE" id="PS00216">
    <property type="entry name" value="SUGAR_TRANSPORT_1"/>
    <property type="match status" value="1"/>
</dbReference>
<sequence length="471" mass="50626">MTATSHAPGHAARPSMSTVYMIGGVAALAGLLFGMDIGVISGALPFIEQDFGVSDRQQEIIVSVMMLGAAFGACASGTLSRKMGRKLTLTVSGVVFVAGALLSALAVSPEMLIVARLVLGVAVGISSYVAPIYLSEIAPEHIRGRLISFYQLMIMGGILLAYLTNTLFSYSGNWRGMLGIIAVPGVLLLLGMIFLPRSPRWLASSGRFDEARSILMRLRGNDSKGVDEEMAQIRSNLKIGESGWALFKRNANFRRSTGLGMTLQFMQQFTGANVILYYAPRILEMAGFDSASEQLWGTVVIGLVMTLATLIAVGLVDRAGRKPLLYTGFTIMGLCMLALGALFEYGLEGATTQYLALGLLGMFVISYAMSAAPMVWILCSEIQPLKGRDFGVACSTVTNWVANMIIGATFLTLINVLGNAMTFWLYAALNFAFIGITLMLVPETRGVALERIEQALMAGKRLRHIGRPVRG</sequence>
<evidence type="ECO:0000256" key="5">
    <source>
        <dbReference type="ARBA" id="ARBA00022597"/>
    </source>
</evidence>
<dbReference type="GO" id="GO:0005886">
    <property type="term" value="C:plasma membrane"/>
    <property type="evidence" value="ECO:0007669"/>
    <property type="project" value="UniProtKB-SubCell"/>
</dbReference>
<keyword evidence="4" id="KW-1003">Cell membrane</keyword>
<feature type="transmembrane region" description="Helical" evidence="10">
    <location>
        <begin position="87"/>
        <end position="107"/>
    </location>
</feature>
<feature type="transmembrane region" description="Helical" evidence="10">
    <location>
        <begin position="113"/>
        <end position="134"/>
    </location>
</feature>
<evidence type="ECO:0000256" key="4">
    <source>
        <dbReference type="ARBA" id="ARBA00022475"/>
    </source>
</evidence>
<organism evidence="12 13">
    <name type="scientific">Kushneria avicenniae</name>
    <dbReference type="NCBI Taxonomy" id="402385"/>
    <lineage>
        <taxon>Bacteria</taxon>
        <taxon>Pseudomonadati</taxon>
        <taxon>Pseudomonadota</taxon>
        <taxon>Gammaproteobacteria</taxon>
        <taxon>Oceanospirillales</taxon>
        <taxon>Halomonadaceae</taxon>
        <taxon>Kushneria</taxon>
    </lineage>
</organism>
<dbReference type="PROSITE" id="PS00217">
    <property type="entry name" value="SUGAR_TRANSPORT_2"/>
    <property type="match status" value="1"/>
</dbReference>
<keyword evidence="6 10" id="KW-0812">Transmembrane</keyword>
<gene>
    <name evidence="12" type="ORF">SAMN05421848_2163</name>
</gene>
<evidence type="ECO:0000313" key="13">
    <source>
        <dbReference type="Proteomes" id="UP000199046"/>
    </source>
</evidence>
<dbReference type="Gene3D" id="1.20.1250.20">
    <property type="entry name" value="MFS general substrate transporter like domains"/>
    <property type="match status" value="1"/>
</dbReference>